<sequence length="104" mass="11543">MFIPSEEAQTIEPGDVAHDSGQSPANDPRNAPGTRRGTPRALGAGAAGQRRKTLKHGAITRLQFRIVSRRFAFDSRQARSETPAGRCERKKIEVAFRRNTKLCR</sequence>
<protein>
    <submittedName>
        <fullName evidence="2">Uncharacterized protein</fullName>
    </submittedName>
</protein>
<accession>A0A4C1W5A7</accession>
<name>A0A4C1W5A7_EUMVA</name>
<evidence type="ECO:0000256" key="1">
    <source>
        <dbReference type="SAM" id="MobiDB-lite"/>
    </source>
</evidence>
<evidence type="ECO:0000313" key="2">
    <source>
        <dbReference type="EMBL" id="GBP46251.1"/>
    </source>
</evidence>
<evidence type="ECO:0000313" key="3">
    <source>
        <dbReference type="Proteomes" id="UP000299102"/>
    </source>
</evidence>
<feature type="region of interest" description="Disordered" evidence="1">
    <location>
        <begin position="1"/>
        <end position="56"/>
    </location>
</feature>
<proteinExistence type="predicted"/>
<organism evidence="2 3">
    <name type="scientific">Eumeta variegata</name>
    <name type="common">Bagworm moth</name>
    <name type="synonym">Eumeta japonica</name>
    <dbReference type="NCBI Taxonomy" id="151549"/>
    <lineage>
        <taxon>Eukaryota</taxon>
        <taxon>Metazoa</taxon>
        <taxon>Ecdysozoa</taxon>
        <taxon>Arthropoda</taxon>
        <taxon>Hexapoda</taxon>
        <taxon>Insecta</taxon>
        <taxon>Pterygota</taxon>
        <taxon>Neoptera</taxon>
        <taxon>Endopterygota</taxon>
        <taxon>Lepidoptera</taxon>
        <taxon>Glossata</taxon>
        <taxon>Ditrysia</taxon>
        <taxon>Tineoidea</taxon>
        <taxon>Psychidae</taxon>
        <taxon>Oiketicinae</taxon>
        <taxon>Eumeta</taxon>
    </lineage>
</organism>
<comment type="caution">
    <text evidence="2">The sequence shown here is derived from an EMBL/GenBank/DDBJ whole genome shotgun (WGS) entry which is preliminary data.</text>
</comment>
<dbReference type="AlphaFoldDB" id="A0A4C1W5A7"/>
<keyword evidence="3" id="KW-1185">Reference proteome</keyword>
<dbReference type="Proteomes" id="UP000299102">
    <property type="component" value="Unassembled WGS sequence"/>
</dbReference>
<gene>
    <name evidence="2" type="ORF">EVAR_30380_1</name>
</gene>
<reference evidence="2 3" key="1">
    <citation type="journal article" date="2019" name="Commun. Biol.">
        <title>The bagworm genome reveals a unique fibroin gene that provides high tensile strength.</title>
        <authorList>
            <person name="Kono N."/>
            <person name="Nakamura H."/>
            <person name="Ohtoshi R."/>
            <person name="Tomita M."/>
            <person name="Numata K."/>
            <person name="Arakawa K."/>
        </authorList>
    </citation>
    <scope>NUCLEOTIDE SEQUENCE [LARGE SCALE GENOMIC DNA]</scope>
</reference>
<dbReference type="EMBL" id="BGZK01000480">
    <property type="protein sequence ID" value="GBP46251.1"/>
    <property type="molecule type" value="Genomic_DNA"/>
</dbReference>